<dbReference type="GeneID" id="107435276"/>
<evidence type="ECO:0000256" key="1">
    <source>
        <dbReference type="ARBA" id="ARBA00022723"/>
    </source>
</evidence>
<dbReference type="InParanoid" id="A0A6P4B0Z5"/>
<dbReference type="Proteomes" id="UP001652623">
    <property type="component" value="Chromosome 12"/>
</dbReference>
<feature type="domain" description="Mitochondrial splicing suppressor 51-like C-terminal" evidence="6">
    <location>
        <begin position="162"/>
        <end position="355"/>
    </location>
</feature>
<feature type="domain" description="MYND-type" evidence="5">
    <location>
        <begin position="11"/>
        <end position="45"/>
    </location>
</feature>
<keyword evidence="7" id="KW-1185">Reference proteome</keyword>
<evidence type="ECO:0000313" key="8">
    <source>
        <dbReference type="RefSeq" id="XP_015902322.3"/>
    </source>
</evidence>
<gene>
    <name evidence="8" type="primary">LOC107435276</name>
</gene>
<dbReference type="InterPro" id="IPR046824">
    <property type="entry name" value="Mss51-like_C"/>
</dbReference>
<dbReference type="SUPFAM" id="SSF144232">
    <property type="entry name" value="HIT/MYND zinc finger-like"/>
    <property type="match status" value="1"/>
</dbReference>
<evidence type="ECO:0000256" key="2">
    <source>
        <dbReference type="ARBA" id="ARBA00022771"/>
    </source>
</evidence>
<sequence length="374" mass="42297">MECAWKGRGTRCTGPAKRRCGRCGAVAYCSLSHQISHRNEHKEECKRLEQQMKHIDIVNEFPFTFSEEATVKICEKQETRCSFFIKKGIHQLGMWLYECPCGTSVISLDCSRSTNGWDLPDELCPCKEPVYPISKHLCSWKEYYEWRCIPLHSPVALLLHWPLTIYHATKVVGLGSWASQISKQLQIHYLGPEKELQQLAVFAELHALFPDVHVHMELIGPAIPQSRDGEKIDLCKYAHCLRTDCFCKSSSNTWGSNSSENLAITLQLRRGFYHDRYKDIAKESSPHFIIAPNAGIAAYSSWLPTMELIKELGVPAVFSDYCEEACHLGAGCISSVTGSTLNLPIQLNPFRQPMVVEDSALLLPCYSNCFLYGI</sequence>
<dbReference type="AlphaFoldDB" id="A0A6P4B0Z5"/>
<dbReference type="Pfam" id="PF20179">
    <property type="entry name" value="MSS51_C"/>
    <property type="match status" value="1"/>
</dbReference>
<dbReference type="GO" id="GO:0008270">
    <property type="term" value="F:zinc ion binding"/>
    <property type="evidence" value="ECO:0007669"/>
    <property type="project" value="UniProtKB-KW"/>
</dbReference>
<reference evidence="8" key="1">
    <citation type="submission" date="2025-08" db="UniProtKB">
        <authorList>
            <consortium name="RefSeq"/>
        </authorList>
    </citation>
    <scope>IDENTIFICATION</scope>
    <source>
        <tissue evidence="8">Seedling</tissue>
    </source>
</reference>
<evidence type="ECO:0000256" key="3">
    <source>
        <dbReference type="ARBA" id="ARBA00022833"/>
    </source>
</evidence>
<keyword evidence="4" id="KW-0175">Coiled coil</keyword>
<proteinExistence type="predicted"/>
<dbReference type="InterPro" id="IPR002893">
    <property type="entry name" value="Znf_MYND"/>
</dbReference>
<evidence type="ECO:0000313" key="7">
    <source>
        <dbReference type="Proteomes" id="UP001652623"/>
    </source>
</evidence>
<dbReference type="PANTHER" id="PTHR47570:SF1">
    <property type="entry name" value="ZINC ION BINDING PROTEIN"/>
    <property type="match status" value="1"/>
</dbReference>
<accession>A0A6P4B0Z5</accession>
<keyword evidence="2" id="KW-0863">Zinc-finger</keyword>
<keyword evidence="1" id="KW-0479">Metal-binding</keyword>
<name>A0A6P4B0Z5_ZIZJJ</name>
<protein>
    <submittedName>
        <fullName evidence="8">Uncharacterized protein LOC107435276 isoform X1</fullName>
    </submittedName>
</protein>
<evidence type="ECO:0000259" key="5">
    <source>
        <dbReference type="Pfam" id="PF01753"/>
    </source>
</evidence>
<dbReference type="FunCoup" id="A0A6P4B0Z5">
    <property type="interactions" value="133"/>
</dbReference>
<keyword evidence="3" id="KW-0862">Zinc</keyword>
<organism evidence="7 8">
    <name type="scientific">Ziziphus jujuba</name>
    <name type="common">Chinese jujube</name>
    <name type="synonym">Ziziphus sativa</name>
    <dbReference type="NCBI Taxonomy" id="326968"/>
    <lineage>
        <taxon>Eukaryota</taxon>
        <taxon>Viridiplantae</taxon>
        <taxon>Streptophyta</taxon>
        <taxon>Embryophyta</taxon>
        <taxon>Tracheophyta</taxon>
        <taxon>Spermatophyta</taxon>
        <taxon>Magnoliopsida</taxon>
        <taxon>eudicotyledons</taxon>
        <taxon>Gunneridae</taxon>
        <taxon>Pentapetalae</taxon>
        <taxon>rosids</taxon>
        <taxon>fabids</taxon>
        <taxon>Rosales</taxon>
        <taxon>Rhamnaceae</taxon>
        <taxon>Paliureae</taxon>
        <taxon>Ziziphus</taxon>
    </lineage>
</organism>
<feature type="coiled-coil region" evidence="4">
    <location>
        <begin position="31"/>
        <end position="58"/>
    </location>
</feature>
<evidence type="ECO:0000256" key="4">
    <source>
        <dbReference type="SAM" id="Coils"/>
    </source>
</evidence>
<dbReference type="Pfam" id="PF01753">
    <property type="entry name" value="zf-MYND"/>
    <property type="match status" value="1"/>
</dbReference>
<dbReference type="PANTHER" id="PTHR47570">
    <property type="entry name" value="ZINC ION BINDING PROTEIN"/>
    <property type="match status" value="1"/>
</dbReference>
<dbReference type="KEGG" id="zju:107435276"/>
<dbReference type="Gene3D" id="6.10.140.2220">
    <property type="match status" value="1"/>
</dbReference>
<evidence type="ECO:0000259" key="6">
    <source>
        <dbReference type="Pfam" id="PF20179"/>
    </source>
</evidence>
<dbReference type="RefSeq" id="XP_015902322.3">
    <property type="nucleotide sequence ID" value="XM_016046836.4"/>
</dbReference>